<dbReference type="Proteomes" id="UP000233387">
    <property type="component" value="Unassembled WGS sequence"/>
</dbReference>
<comment type="subcellular location">
    <subcellularLocation>
        <location evidence="6">Cytoplasm</location>
    </subcellularLocation>
</comment>
<dbReference type="InterPro" id="IPR027417">
    <property type="entry name" value="P-loop_NTPase"/>
</dbReference>
<dbReference type="NCBIfam" id="TIGR02168">
    <property type="entry name" value="SMC_prok_B"/>
    <property type="match status" value="1"/>
</dbReference>
<feature type="coiled-coil region" evidence="6">
    <location>
        <begin position="283"/>
        <end position="478"/>
    </location>
</feature>
<comment type="caution">
    <text evidence="8">The sequence shown here is derived from an EMBL/GenBank/DDBJ whole genome shotgun (WGS) entry which is preliminary data.</text>
</comment>
<feature type="domain" description="SMC hinge" evidence="7">
    <location>
        <begin position="519"/>
        <end position="629"/>
    </location>
</feature>
<dbReference type="GO" id="GO:0006260">
    <property type="term" value="P:DNA replication"/>
    <property type="evidence" value="ECO:0007669"/>
    <property type="project" value="UniProtKB-UniRule"/>
</dbReference>
<evidence type="ECO:0000256" key="2">
    <source>
        <dbReference type="ARBA" id="ARBA00022741"/>
    </source>
</evidence>
<dbReference type="InterPro" id="IPR024704">
    <property type="entry name" value="SMC"/>
</dbReference>
<dbReference type="PIRSF" id="PIRSF005719">
    <property type="entry name" value="SMC"/>
    <property type="match status" value="1"/>
</dbReference>
<dbReference type="GO" id="GO:0016887">
    <property type="term" value="F:ATP hydrolysis activity"/>
    <property type="evidence" value="ECO:0007669"/>
    <property type="project" value="InterPro"/>
</dbReference>
<name>A0A2N3IJR6_9BACT</name>
<dbReference type="OrthoDB" id="9808768at2"/>
<gene>
    <name evidence="6" type="primary">smc</name>
    <name evidence="8" type="ORF">Rain11_0428</name>
</gene>
<sequence>MLLTKLEIKGFKSFGDKVTILFDEGVTGIVGQNGCGKSNVVDAIRWVLGEQKTRALRSDKMENIIFNGTKKRKPLNLAEVSLTFKNTKNILATEYSEVTITRRLYRTGESEYLLNNVPCRLKDINNLFLDTGIGPDSYAIIELKMVDDILNDKENSRRNLFEEAAGISKFKIRKKETLKKLEDADQDLARVEDLLFELQKQLKTLEREAKRTEKYFKTKEEYKKASLELAKKSVSDKRELMLHLANQLQKENDEKLHIQTQITEKEALIEKQKNDFAFQGEAVRTKQKEVNEFFNEIRQYENEKKIRQERIKMLYEKQKNLQEQIEHDKEREQEIQRQISNWLVERGSAEKLMKELWLELQSIKAEYEAEQQKVNALQGEFAELSTLLNSKQEQVFSLTKQYEIKQTQVKSLGQEIAKAKSEGTQRNEDLALFQEQLELSQNELQDLKSELERLQTNENDLQNRLQDLLDENAEIKEILIQKNRLLDAKRNEYKLTKSLVENLEGFPEAIKFLKKQDFFSQTPLLSDIFTCKDDYKPAIEAFLENLLSFYVVKTPQEAYEAISLLTKSEKGKANFFILESITQENKPTPKPQNCISALEILEFEPIYQNLFTHLFENVFLAEKEAIPDLQKKHPNCIFISKDAQIVSRKARISGGSVGSFEGKNIGRKKQLETLQKEIEVLESEIADLQEQSQAKQAEINDLKNASFKEQIRETQIAFHKKNEQFITLRTKTEQLQSLIESGSENLESLQERLEEYQSELKALEPQIKQAEAELYAIREEHTTKNQLLQKANDLLSQKLGVFNQQNLKYHQQESRVQSIEQEIKFNESALDALRNRLQKNNEELSRVSLEIEGFEETKESEDDKILLMYEQKAVLEKELNEIEKEYYALQGEIGRLEKEVRELQRKREQTDLIIGEINAKINETKLSFASIKERLSVEFNVDLEALMSDENAEISEKNEAELKEEVQRLKNVLDTIGAINPMAMEAFKEIKERNDFILAQKEDLLKAKNSLLETIQEIDTVARENFLTTFEAIRQNFQKVFRSLFTEEDTCDLVLVNPENPLESPIDIIAKPKGKRPLTINQLSGGEKTLTATSLLFAIYLIKPAPFCIFDEVDAPLDDANVDKFTNIIRKFSEESQFIIVTHNKRTMAATDIMYGITMFPEDPGVSKLVPVDMRVLQN</sequence>
<comment type="domain">
    <text evidence="6">Contains large globular domains required for ATP hydrolysis at each terminus and a third globular domain forming a flexible hinge near the middle of the molecule. These domains are separated by coiled-coil structures.</text>
</comment>
<dbReference type="GO" id="GO:0005694">
    <property type="term" value="C:chromosome"/>
    <property type="evidence" value="ECO:0007669"/>
    <property type="project" value="InterPro"/>
</dbReference>
<comment type="similarity">
    <text evidence="6">Belongs to the SMC family.</text>
</comment>
<feature type="coiled-coil region" evidence="6">
    <location>
        <begin position="174"/>
        <end position="215"/>
    </location>
</feature>
<dbReference type="InterPro" id="IPR011890">
    <property type="entry name" value="SMC_prok"/>
</dbReference>
<dbReference type="GO" id="GO:0007059">
    <property type="term" value="P:chromosome segregation"/>
    <property type="evidence" value="ECO:0007669"/>
    <property type="project" value="UniProtKB-UniRule"/>
</dbReference>
<dbReference type="GO" id="GO:0007062">
    <property type="term" value="P:sister chromatid cohesion"/>
    <property type="evidence" value="ECO:0007669"/>
    <property type="project" value="InterPro"/>
</dbReference>
<dbReference type="EMBL" id="NKXO01000005">
    <property type="protein sequence ID" value="PKQ70508.1"/>
    <property type="molecule type" value="Genomic_DNA"/>
</dbReference>
<evidence type="ECO:0000313" key="9">
    <source>
        <dbReference type="Proteomes" id="UP000233387"/>
    </source>
</evidence>
<dbReference type="SMART" id="SM00968">
    <property type="entry name" value="SMC_hinge"/>
    <property type="match status" value="1"/>
</dbReference>
<evidence type="ECO:0000256" key="1">
    <source>
        <dbReference type="ARBA" id="ARBA00022490"/>
    </source>
</evidence>
<dbReference type="Gene3D" id="1.10.287.1490">
    <property type="match status" value="2"/>
</dbReference>
<comment type="subunit">
    <text evidence="6">Homodimer.</text>
</comment>
<dbReference type="Pfam" id="PF06470">
    <property type="entry name" value="SMC_hinge"/>
    <property type="match status" value="1"/>
</dbReference>
<proteinExistence type="inferred from homology"/>
<feature type="coiled-coil region" evidence="6">
    <location>
        <begin position="664"/>
        <end position="705"/>
    </location>
</feature>
<evidence type="ECO:0000313" key="8">
    <source>
        <dbReference type="EMBL" id="PKQ70508.1"/>
    </source>
</evidence>
<feature type="coiled-coil region" evidence="6">
    <location>
        <begin position="732"/>
        <end position="913"/>
    </location>
</feature>
<dbReference type="GO" id="GO:0005524">
    <property type="term" value="F:ATP binding"/>
    <property type="evidence" value="ECO:0007669"/>
    <property type="project" value="UniProtKB-UniRule"/>
</dbReference>
<feature type="binding site" evidence="6">
    <location>
        <begin position="32"/>
        <end position="39"/>
    </location>
    <ligand>
        <name>ATP</name>
        <dbReference type="ChEBI" id="CHEBI:30616"/>
    </ligand>
</feature>
<keyword evidence="3 6" id="KW-0067">ATP-binding</keyword>
<dbReference type="Pfam" id="PF02463">
    <property type="entry name" value="SMC_N"/>
    <property type="match status" value="1"/>
</dbReference>
<organism evidence="8 9">
    <name type="scientific">Raineya orbicola</name>
    <dbReference type="NCBI Taxonomy" id="2016530"/>
    <lineage>
        <taxon>Bacteria</taxon>
        <taxon>Pseudomonadati</taxon>
        <taxon>Bacteroidota</taxon>
        <taxon>Cytophagia</taxon>
        <taxon>Cytophagales</taxon>
        <taxon>Raineyaceae</taxon>
        <taxon>Raineya</taxon>
    </lineage>
</organism>
<evidence type="ECO:0000256" key="5">
    <source>
        <dbReference type="ARBA" id="ARBA00023125"/>
    </source>
</evidence>
<keyword evidence="1 6" id="KW-0963">Cytoplasm</keyword>
<dbReference type="CDD" id="cd03278">
    <property type="entry name" value="ABC_SMC_barmotin"/>
    <property type="match status" value="1"/>
</dbReference>
<protein>
    <recommendedName>
        <fullName evidence="6">Chromosome partition protein Smc</fullName>
    </recommendedName>
</protein>
<evidence type="ECO:0000256" key="3">
    <source>
        <dbReference type="ARBA" id="ARBA00022840"/>
    </source>
</evidence>
<dbReference type="InterPro" id="IPR010935">
    <property type="entry name" value="SMC_hinge"/>
</dbReference>
<feature type="coiled-coil region" evidence="6">
    <location>
        <begin position="940"/>
        <end position="972"/>
    </location>
</feature>
<reference evidence="8 9" key="1">
    <citation type="submission" date="2017-06" db="EMBL/GenBank/DDBJ databases">
        <title>Raineya orbicola gen. nov., sp. nov. a slightly thermophilic bacterium of the phylum Bacteroidetes and the description of Raineyaceae fam. nov.</title>
        <authorList>
            <person name="Albuquerque L."/>
            <person name="Polonia A.R.M."/>
            <person name="Barroso C."/>
            <person name="Froufe H.J.C."/>
            <person name="Lage O."/>
            <person name="Lobo-Da-Cunha A."/>
            <person name="Egas C."/>
            <person name="Da Costa M.S."/>
        </authorList>
    </citation>
    <scope>NUCLEOTIDE SEQUENCE [LARGE SCALE GENOMIC DNA]</scope>
    <source>
        <strain evidence="8 9">SPSPC-11</strain>
    </source>
</reference>
<dbReference type="GO" id="GO:0005737">
    <property type="term" value="C:cytoplasm"/>
    <property type="evidence" value="ECO:0007669"/>
    <property type="project" value="UniProtKB-SubCell"/>
</dbReference>
<dbReference type="Gene3D" id="3.40.50.300">
    <property type="entry name" value="P-loop containing nucleotide triphosphate hydrolases"/>
    <property type="match status" value="2"/>
</dbReference>
<dbReference type="Gene3D" id="1.20.1060.20">
    <property type="match status" value="1"/>
</dbReference>
<dbReference type="GO" id="GO:0030261">
    <property type="term" value="P:chromosome condensation"/>
    <property type="evidence" value="ECO:0007669"/>
    <property type="project" value="InterPro"/>
</dbReference>
<dbReference type="AlphaFoldDB" id="A0A2N3IJR6"/>
<dbReference type="InterPro" id="IPR036277">
    <property type="entry name" value="SMC_hinge_sf"/>
</dbReference>
<dbReference type="PANTHER" id="PTHR43977">
    <property type="entry name" value="STRUCTURAL MAINTENANCE OF CHROMOSOMES PROTEIN 3"/>
    <property type="match status" value="1"/>
</dbReference>
<evidence type="ECO:0000259" key="7">
    <source>
        <dbReference type="SMART" id="SM00968"/>
    </source>
</evidence>
<keyword evidence="5 6" id="KW-0238">DNA-binding</keyword>
<dbReference type="RefSeq" id="WP_101357694.1">
    <property type="nucleotide sequence ID" value="NZ_NKXO01000005.1"/>
</dbReference>
<keyword evidence="9" id="KW-1185">Reference proteome</keyword>
<evidence type="ECO:0000256" key="6">
    <source>
        <dbReference type="HAMAP-Rule" id="MF_01894"/>
    </source>
</evidence>
<keyword evidence="4 6" id="KW-0175">Coiled coil</keyword>
<evidence type="ECO:0000256" key="4">
    <source>
        <dbReference type="ARBA" id="ARBA00023054"/>
    </source>
</evidence>
<dbReference type="InterPro" id="IPR003395">
    <property type="entry name" value="RecF/RecN/SMC_N"/>
</dbReference>
<dbReference type="SUPFAM" id="SSF75553">
    <property type="entry name" value="Smc hinge domain"/>
    <property type="match status" value="1"/>
</dbReference>
<keyword evidence="2 6" id="KW-0547">Nucleotide-binding</keyword>
<accession>A0A2N3IJR6</accession>
<comment type="function">
    <text evidence="6">Required for chromosome condensation and partitioning.</text>
</comment>
<dbReference type="HAMAP" id="MF_01894">
    <property type="entry name" value="Smc_prok"/>
    <property type="match status" value="1"/>
</dbReference>
<dbReference type="SUPFAM" id="SSF52540">
    <property type="entry name" value="P-loop containing nucleoside triphosphate hydrolases"/>
    <property type="match status" value="1"/>
</dbReference>
<dbReference type="GO" id="GO:0003677">
    <property type="term" value="F:DNA binding"/>
    <property type="evidence" value="ECO:0007669"/>
    <property type="project" value="UniProtKB-UniRule"/>
</dbReference>